<name>A0A2A4HYM6_9SPHN</name>
<dbReference type="InterPro" id="IPR015421">
    <property type="entry name" value="PyrdxlP-dep_Trfase_major"/>
</dbReference>
<evidence type="ECO:0000313" key="5">
    <source>
        <dbReference type="EMBL" id="PCG08767.1"/>
    </source>
</evidence>
<dbReference type="InterPro" id="IPR015424">
    <property type="entry name" value="PyrdxlP-dep_Trfase"/>
</dbReference>
<evidence type="ECO:0000259" key="4">
    <source>
        <dbReference type="Pfam" id="PF07992"/>
    </source>
</evidence>
<evidence type="ECO:0000313" key="6">
    <source>
        <dbReference type="Proteomes" id="UP000218784"/>
    </source>
</evidence>
<dbReference type="GO" id="GO:0016491">
    <property type="term" value="F:oxidoreductase activity"/>
    <property type="evidence" value="ECO:0007669"/>
    <property type="project" value="InterPro"/>
</dbReference>
<sequence length="838" mass="88550">MDLPLIAPRPARLSRMIAQLEAVEASGTFSNNGPVVQQFEQEMTERLFGGRGACLAVANATLGLMLALRHALHGRDPARSLVIMPSFTFAATAQAALWCGATPLLADCDPDDWALDTAAIGRLIERYGRRIGAIVPYATFGNSIDLDHYAWLARRHDLAVVVDAAASLGSQDAEGRAFGTDAPFPVVFSMHATKTFATSEGGVVYCRDAATIAALRSMANFGFDGARSATLPGLNAKLAEVPALLALAKLDEIDAVSAHRETLAARYRERLGRFTLQRPAGHRQAMQFFPVLLPPTLAPHRDAIVARLAERGIGAGAYFSPHLAEQPHFRETCLIDDLPVTHDIAARAVVLPVTDAMTIADVDRVAQTFGQVCDAMPRPIRAAAAVPADRELAAVIIGGGPAGTALLCAATKAGRLEQMGALGTTIVDRGDRVGAGLLGRYGITSDSSAETFLTADAALPPGLSLAGEPEEQAIRAHIGGLGVPLPKVGAYLDRLGSVLSERLCALGGAVLTGHEVVSARHGADGLWHVRARERADGSSVELSARSIVVATGGHQPAIRLVEEKVAGHTLVERCGSRLIQSDTLLREEGVEALRHLLGDRGRPLRIAIVGGSTSAISCAARLLKAQPSLALNAGSITVLHRRPLRPFYPSAEAARADGYDDFTADDICPVSGFVYRLAGFRLEARELVIHSLGINGRRGDPRLRLHRMADDDAALRILDDADCVVAAFGYRPNALPLLDEGGRAIRLRSDGPTHGAMVDDRCRLVDTAGAPVPGAFGIGLAAGYVPSGQLGGERSFRGQANGLWLWQNDVGRIIVDQLLARATDEAELGGARTASVAQ</sequence>
<dbReference type="RefSeq" id="WP_096612568.1">
    <property type="nucleotide sequence ID" value="NZ_NWVD01000004.1"/>
</dbReference>
<dbReference type="SUPFAM" id="SSF51905">
    <property type="entry name" value="FAD/NAD(P)-binding domain"/>
    <property type="match status" value="1"/>
</dbReference>
<dbReference type="Pfam" id="PF07992">
    <property type="entry name" value="Pyr_redox_2"/>
    <property type="match status" value="1"/>
</dbReference>
<gene>
    <name evidence="5" type="ORF">COA17_11515</name>
</gene>
<organism evidence="5 6">
    <name type="scientific">Sphingomonas ginsenosidimutans</name>
    <dbReference type="NCBI Taxonomy" id="862134"/>
    <lineage>
        <taxon>Bacteria</taxon>
        <taxon>Pseudomonadati</taxon>
        <taxon>Pseudomonadota</taxon>
        <taxon>Alphaproteobacteria</taxon>
        <taxon>Sphingomonadales</taxon>
        <taxon>Sphingomonadaceae</taxon>
        <taxon>Sphingomonas</taxon>
    </lineage>
</organism>
<dbReference type="GO" id="GO:0030170">
    <property type="term" value="F:pyridoxal phosphate binding"/>
    <property type="evidence" value="ECO:0007669"/>
    <property type="project" value="TreeGrafter"/>
</dbReference>
<keyword evidence="1 3" id="KW-0663">Pyridoxal phosphate</keyword>
<dbReference type="InterPro" id="IPR036188">
    <property type="entry name" value="FAD/NAD-bd_sf"/>
</dbReference>
<evidence type="ECO:0000256" key="3">
    <source>
        <dbReference type="RuleBase" id="RU004508"/>
    </source>
</evidence>
<proteinExistence type="inferred from homology"/>
<comment type="caution">
    <text evidence="5">The sequence shown here is derived from an EMBL/GenBank/DDBJ whole genome shotgun (WGS) entry which is preliminary data.</text>
</comment>
<protein>
    <submittedName>
        <fullName evidence="5">Aminotransferase DegT</fullName>
    </submittedName>
</protein>
<dbReference type="PANTHER" id="PTHR30244">
    <property type="entry name" value="TRANSAMINASE"/>
    <property type="match status" value="1"/>
</dbReference>
<accession>A0A2A4HYM6</accession>
<dbReference type="Pfam" id="PF01041">
    <property type="entry name" value="DegT_DnrJ_EryC1"/>
    <property type="match status" value="1"/>
</dbReference>
<dbReference type="AlphaFoldDB" id="A0A2A4HYM6"/>
<keyword evidence="5" id="KW-0032">Aminotransferase</keyword>
<dbReference type="Gene3D" id="3.50.50.60">
    <property type="entry name" value="FAD/NAD(P)-binding domain"/>
    <property type="match status" value="1"/>
</dbReference>
<keyword evidence="6" id="KW-1185">Reference proteome</keyword>
<dbReference type="GO" id="GO:0008483">
    <property type="term" value="F:transaminase activity"/>
    <property type="evidence" value="ECO:0007669"/>
    <property type="project" value="UniProtKB-KW"/>
</dbReference>
<dbReference type="PANTHER" id="PTHR30244:SF9">
    <property type="entry name" value="PROTEIN RV3402C"/>
    <property type="match status" value="1"/>
</dbReference>
<dbReference type="Proteomes" id="UP000218784">
    <property type="component" value="Unassembled WGS sequence"/>
</dbReference>
<dbReference type="InterPro" id="IPR023753">
    <property type="entry name" value="FAD/NAD-binding_dom"/>
</dbReference>
<comment type="similarity">
    <text evidence="2 3">Belongs to the DegT/DnrJ/EryC1 family.</text>
</comment>
<dbReference type="PRINTS" id="PR00368">
    <property type="entry name" value="FADPNR"/>
</dbReference>
<reference evidence="5 6" key="1">
    <citation type="submission" date="2017-09" db="EMBL/GenBank/DDBJ databases">
        <title>Sphingomonas ginsenosidimutans KACC 14949, whole genome shotgun sequence.</title>
        <authorList>
            <person name="Feng G."/>
            <person name="Zhu H."/>
        </authorList>
    </citation>
    <scope>NUCLEOTIDE SEQUENCE [LARGE SCALE GENOMIC DNA]</scope>
    <source>
        <strain evidence="5 6">KACC 14949</strain>
    </source>
</reference>
<dbReference type="InterPro" id="IPR000653">
    <property type="entry name" value="DegT/StrS_aminotransferase"/>
</dbReference>
<keyword evidence="5" id="KW-0808">Transferase</keyword>
<evidence type="ECO:0000256" key="2">
    <source>
        <dbReference type="ARBA" id="ARBA00037999"/>
    </source>
</evidence>
<feature type="domain" description="FAD/NAD(P)-binding" evidence="4">
    <location>
        <begin position="395"/>
        <end position="643"/>
    </location>
</feature>
<evidence type="ECO:0000256" key="1">
    <source>
        <dbReference type="ARBA" id="ARBA00022898"/>
    </source>
</evidence>
<dbReference type="GO" id="GO:0000271">
    <property type="term" value="P:polysaccharide biosynthetic process"/>
    <property type="evidence" value="ECO:0007669"/>
    <property type="project" value="TreeGrafter"/>
</dbReference>
<dbReference type="EMBL" id="NWVD01000004">
    <property type="protein sequence ID" value="PCG08767.1"/>
    <property type="molecule type" value="Genomic_DNA"/>
</dbReference>
<dbReference type="Gene3D" id="3.40.640.10">
    <property type="entry name" value="Type I PLP-dependent aspartate aminotransferase-like (Major domain)"/>
    <property type="match status" value="1"/>
</dbReference>
<dbReference type="SUPFAM" id="SSF53383">
    <property type="entry name" value="PLP-dependent transferases"/>
    <property type="match status" value="1"/>
</dbReference>